<evidence type="ECO:0000313" key="2">
    <source>
        <dbReference type="EMBL" id="CAZ79732.1"/>
    </source>
</evidence>
<name>D5G5D9_TUBMM</name>
<organism evidence="2 3">
    <name type="scientific">Tuber melanosporum (strain Mel28)</name>
    <name type="common">Perigord black truffle</name>
    <dbReference type="NCBI Taxonomy" id="656061"/>
    <lineage>
        <taxon>Eukaryota</taxon>
        <taxon>Fungi</taxon>
        <taxon>Dikarya</taxon>
        <taxon>Ascomycota</taxon>
        <taxon>Pezizomycotina</taxon>
        <taxon>Pezizomycetes</taxon>
        <taxon>Pezizales</taxon>
        <taxon>Tuberaceae</taxon>
        <taxon>Tuber</taxon>
    </lineage>
</organism>
<dbReference type="KEGG" id="tml:GSTUM_00004288001"/>
<reference evidence="2 3" key="1">
    <citation type="journal article" date="2010" name="Nature">
        <title>Perigord black truffle genome uncovers evolutionary origins and mechanisms of symbiosis.</title>
        <authorList>
            <person name="Martin F."/>
            <person name="Kohler A."/>
            <person name="Murat C."/>
            <person name="Balestrini R."/>
            <person name="Coutinho P.M."/>
            <person name="Jaillon O."/>
            <person name="Montanini B."/>
            <person name="Morin E."/>
            <person name="Noel B."/>
            <person name="Percudani R."/>
            <person name="Porcel B."/>
            <person name="Rubini A."/>
            <person name="Amicucci A."/>
            <person name="Amselem J."/>
            <person name="Anthouard V."/>
            <person name="Arcioni S."/>
            <person name="Artiguenave F."/>
            <person name="Aury J.M."/>
            <person name="Ballario P."/>
            <person name="Bolchi A."/>
            <person name="Brenna A."/>
            <person name="Brun A."/>
            <person name="Buee M."/>
            <person name="Cantarel B."/>
            <person name="Chevalier G."/>
            <person name="Couloux A."/>
            <person name="Da Silva C."/>
            <person name="Denoeud F."/>
            <person name="Duplessis S."/>
            <person name="Ghignone S."/>
            <person name="Hilselberger B."/>
            <person name="Iotti M."/>
            <person name="Marcais B."/>
            <person name="Mello A."/>
            <person name="Miranda M."/>
            <person name="Pacioni G."/>
            <person name="Quesneville H."/>
            <person name="Riccioni C."/>
            <person name="Ruotolo R."/>
            <person name="Splivallo R."/>
            <person name="Stocchi V."/>
            <person name="Tisserant E."/>
            <person name="Viscomi A.R."/>
            <person name="Zambonelli A."/>
            <person name="Zampieri E."/>
            <person name="Henrissat B."/>
            <person name="Lebrun M.H."/>
            <person name="Paolocci F."/>
            <person name="Bonfante P."/>
            <person name="Ottonello S."/>
            <person name="Wincker P."/>
        </authorList>
    </citation>
    <scope>NUCLEOTIDE SEQUENCE [LARGE SCALE GENOMIC DNA]</scope>
    <source>
        <strain evidence="2 3">Mel28</strain>
    </source>
</reference>
<evidence type="ECO:0000259" key="1">
    <source>
        <dbReference type="Pfam" id="PF26140"/>
    </source>
</evidence>
<dbReference type="AlphaFoldDB" id="D5G5D9"/>
<gene>
    <name evidence="2" type="ORF">GSTUM_00004288001</name>
</gene>
<dbReference type="RefSeq" id="XP_002835575.1">
    <property type="nucleotide sequence ID" value="XM_002835529.1"/>
</dbReference>
<feature type="domain" description="URB1 central HEAT repeat" evidence="1">
    <location>
        <begin position="2"/>
        <end position="184"/>
    </location>
</feature>
<dbReference type="InterPro" id="IPR059018">
    <property type="entry name" value="HEAT_URB1"/>
</dbReference>
<protein>
    <submittedName>
        <fullName evidence="2">(Perigord truffle) hypothetical protein</fullName>
    </submittedName>
</protein>
<accession>D5G5D9</accession>
<dbReference type="STRING" id="656061.D5G5D9"/>
<dbReference type="GeneID" id="9188151"/>
<dbReference type="InParanoid" id="D5G5D9"/>
<keyword evidence="3" id="KW-1185">Reference proteome</keyword>
<dbReference type="HOGENOM" id="CLU_804580_0_0_1"/>
<dbReference type="Proteomes" id="UP000006911">
    <property type="component" value="Unassembled WGS sequence"/>
</dbReference>
<dbReference type="Pfam" id="PF26140">
    <property type="entry name" value="HEAT_URB1"/>
    <property type="match status" value="1"/>
</dbReference>
<proteinExistence type="predicted"/>
<dbReference type="EMBL" id="FN429998">
    <property type="protein sequence ID" value="CAZ79732.1"/>
    <property type="molecule type" value="Genomic_DNA"/>
</dbReference>
<evidence type="ECO:0000313" key="3">
    <source>
        <dbReference type="Proteomes" id="UP000006911"/>
    </source>
</evidence>
<sequence length="345" mass="37657">MPLSPFVSILRACCGSSSRFPPQQIKTLLHSFVAPSLLLQAETPVSPLEALLESLSAIAQPATFEATLVFLDESILRCIRTPFKYIDDYAELVLNISGPQRQGQGTAAVSPLVMTIVEQFKFFIESDAPRGVKLGFSTWLARFMESCAILGENGHALAALCNRLVELCGYDKASKGVFKSLKQDLEGGGGFQLVNRESPEPTPKRYGGIISGEKRSRDLFRSLRRLDTQAIENLLRLYRDVGAEVSLLDIVVICRAVGSILDGSTINEGDACAAISKLLGLLKALFERIPRGDGLRGRAKAMLAHDSIWIESFLHVPVDPGRVPRYIIFSTGNCPLCLLDESKAC</sequence>